<sequence length="384" mass="42040">MLYLDVKAALIGFPDELSTDALKSSLKGAGFDLVPDISDRVPLSDIGLFVVFVSLPEQANLILESLPSDALKVAIVPNALSGDFALLALRAGYSNAFSLAAIDQDLSCFEAWLTTTLRLCQAAAGGPSYQEQLENSIAELEEDQRAAYQVQKKLLPAALESINGLTFQYYLMPSLIVSGDFVDVISVNDSLTIFYLADVSGHGASSALVTVLLKNLMSRLVRNYHRRSSFDILSPKHIAERINKELVSLSLDKHLTIVICLFDAKLQTLLYTVAGHHPAPILITRDAVTELKCQSMAVGLFPNPIFSEASVVLPTDFTLVLCSDGVFDLLPEQSVDKKRKRLSNLVQSMANDFESLSDRLIRVHENSNERADDLTVMHVSRGKL</sequence>
<dbReference type="PANTHER" id="PTHR43156:SF2">
    <property type="entry name" value="STAGE II SPORULATION PROTEIN E"/>
    <property type="match status" value="1"/>
</dbReference>
<dbReference type="AlphaFoldDB" id="A0A437QCL5"/>
<protein>
    <submittedName>
        <fullName evidence="3">Serine/threonine-protein phosphatase</fullName>
    </submittedName>
</protein>
<dbReference type="InterPro" id="IPR001932">
    <property type="entry name" value="PPM-type_phosphatase-like_dom"/>
</dbReference>
<dbReference type="GO" id="GO:0016791">
    <property type="term" value="F:phosphatase activity"/>
    <property type="evidence" value="ECO:0007669"/>
    <property type="project" value="TreeGrafter"/>
</dbReference>
<keyword evidence="4" id="KW-1185">Reference proteome</keyword>
<organism evidence="3 4">
    <name type="scientific">Neptunomonas marina</name>
    <dbReference type="NCBI Taxonomy" id="1815562"/>
    <lineage>
        <taxon>Bacteria</taxon>
        <taxon>Pseudomonadati</taxon>
        <taxon>Pseudomonadota</taxon>
        <taxon>Gammaproteobacteria</taxon>
        <taxon>Oceanospirillales</taxon>
        <taxon>Oceanospirillaceae</taxon>
        <taxon>Neptunomonas</taxon>
    </lineage>
</organism>
<comment type="caution">
    <text evidence="3">The sequence shown here is derived from an EMBL/GenBank/DDBJ whole genome shotgun (WGS) entry which is preliminary data.</text>
</comment>
<dbReference type="InterPro" id="IPR036457">
    <property type="entry name" value="PPM-type-like_dom_sf"/>
</dbReference>
<feature type="domain" description="PPM-type phosphatase" evidence="2">
    <location>
        <begin position="161"/>
        <end position="381"/>
    </location>
</feature>
<name>A0A437QCL5_9GAMM</name>
<dbReference type="RefSeq" id="WP_127692446.1">
    <property type="nucleotide sequence ID" value="NZ_SACQ01000001.1"/>
</dbReference>
<evidence type="ECO:0000259" key="2">
    <source>
        <dbReference type="SMART" id="SM00331"/>
    </source>
</evidence>
<dbReference type="SUPFAM" id="SSF81606">
    <property type="entry name" value="PP2C-like"/>
    <property type="match status" value="1"/>
</dbReference>
<dbReference type="Pfam" id="PF07228">
    <property type="entry name" value="SpoIIE"/>
    <property type="match status" value="1"/>
</dbReference>
<gene>
    <name evidence="3" type="ORF">EOE65_01095</name>
</gene>
<proteinExistence type="predicted"/>
<dbReference type="PANTHER" id="PTHR43156">
    <property type="entry name" value="STAGE II SPORULATION PROTEIN E-RELATED"/>
    <property type="match status" value="1"/>
</dbReference>
<dbReference type="InterPro" id="IPR052016">
    <property type="entry name" value="Bact_Sigma-Reg"/>
</dbReference>
<evidence type="ECO:0000313" key="4">
    <source>
        <dbReference type="Proteomes" id="UP000282818"/>
    </source>
</evidence>
<dbReference type="SMART" id="SM00331">
    <property type="entry name" value="PP2C_SIG"/>
    <property type="match status" value="1"/>
</dbReference>
<reference evidence="3 4" key="1">
    <citation type="submission" date="2019-01" db="EMBL/GenBank/DDBJ databases">
        <authorList>
            <person name="Chen W.-M."/>
        </authorList>
    </citation>
    <scope>NUCLEOTIDE SEQUENCE [LARGE SCALE GENOMIC DNA]</scope>
    <source>
        <strain evidence="3 4">HPM-16</strain>
    </source>
</reference>
<dbReference type="Gene3D" id="3.60.40.10">
    <property type="entry name" value="PPM-type phosphatase domain"/>
    <property type="match status" value="1"/>
</dbReference>
<evidence type="ECO:0000313" key="3">
    <source>
        <dbReference type="EMBL" id="RVU32277.1"/>
    </source>
</evidence>
<evidence type="ECO:0000256" key="1">
    <source>
        <dbReference type="ARBA" id="ARBA00022801"/>
    </source>
</evidence>
<dbReference type="Proteomes" id="UP000282818">
    <property type="component" value="Unassembled WGS sequence"/>
</dbReference>
<keyword evidence="1" id="KW-0378">Hydrolase</keyword>
<accession>A0A437QCL5</accession>
<dbReference type="EMBL" id="SACQ01000001">
    <property type="protein sequence ID" value="RVU32277.1"/>
    <property type="molecule type" value="Genomic_DNA"/>
</dbReference>